<comment type="caution">
    <text evidence="5">The sequence shown here is derived from an EMBL/GenBank/DDBJ whole genome shotgun (WGS) entry which is preliminary data.</text>
</comment>
<keyword evidence="4" id="KW-1133">Transmembrane helix</keyword>
<dbReference type="InterPro" id="IPR036396">
    <property type="entry name" value="Cyt_P450_sf"/>
</dbReference>
<dbReference type="PRINTS" id="PR00463">
    <property type="entry name" value="EP450I"/>
</dbReference>
<dbReference type="GO" id="GO:0016705">
    <property type="term" value="F:oxidoreductase activity, acting on paired donors, with incorporation or reduction of molecular oxygen"/>
    <property type="evidence" value="ECO:0007669"/>
    <property type="project" value="InterPro"/>
</dbReference>
<organism evidence="5 6">
    <name type="scientific">Miscanthus lutarioriparius</name>
    <dbReference type="NCBI Taxonomy" id="422564"/>
    <lineage>
        <taxon>Eukaryota</taxon>
        <taxon>Viridiplantae</taxon>
        <taxon>Streptophyta</taxon>
        <taxon>Embryophyta</taxon>
        <taxon>Tracheophyta</taxon>
        <taxon>Spermatophyta</taxon>
        <taxon>Magnoliopsida</taxon>
        <taxon>Liliopsida</taxon>
        <taxon>Poales</taxon>
        <taxon>Poaceae</taxon>
        <taxon>PACMAD clade</taxon>
        <taxon>Panicoideae</taxon>
        <taxon>Andropogonodae</taxon>
        <taxon>Andropogoneae</taxon>
        <taxon>Saccharinae</taxon>
        <taxon>Miscanthus</taxon>
    </lineage>
</organism>
<dbReference type="PANTHER" id="PTHR47955:SF15">
    <property type="entry name" value="CYTOCHROME P450 71A2-LIKE"/>
    <property type="match status" value="1"/>
</dbReference>
<accession>A0A811RTS0</accession>
<evidence type="ECO:0000313" key="5">
    <source>
        <dbReference type="EMBL" id="CAD6333232.1"/>
    </source>
</evidence>
<dbReference type="Proteomes" id="UP000604825">
    <property type="component" value="Unassembled WGS sequence"/>
</dbReference>
<dbReference type="OrthoDB" id="1055148at2759"/>
<dbReference type="PANTHER" id="PTHR47955">
    <property type="entry name" value="CYTOCHROME P450 FAMILY 71 PROTEIN"/>
    <property type="match status" value="1"/>
</dbReference>
<keyword evidence="6" id="KW-1185">Reference proteome</keyword>
<dbReference type="SUPFAM" id="SSF48264">
    <property type="entry name" value="Cytochrome P450"/>
    <property type="match status" value="1"/>
</dbReference>
<dbReference type="GO" id="GO:0020037">
    <property type="term" value="F:heme binding"/>
    <property type="evidence" value="ECO:0007669"/>
    <property type="project" value="InterPro"/>
</dbReference>
<evidence type="ECO:0000256" key="3">
    <source>
        <dbReference type="ARBA" id="ARBA00023004"/>
    </source>
</evidence>
<keyword evidence="2" id="KW-0479">Metal-binding</keyword>
<evidence type="ECO:0000313" key="6">
    <source>
        <dbReference type="Proteomes" id="UP000604825"/>
    </source>
</evidence>
<name>A0A811RTS0_9POAL</name>
<reference evidence="5" key="1">
    <citation type="submission" date="2020-10" db="EMBL/GenBank/DDBJ databases">
        <authorList>
            <person name="Han B."/>
            <person name="Lu T."/>
            <person name="Zhao Q."/>
            <person name="Huang X."/>
            <person name="Zhao Y."/>
        </authorList>
    </citation>
    <scope>NUCLEOTIDE SEQUENCE</scope>
</reference>
<dbReference type="EMBL" id="CAJGYO010000017">
    <property type="protein sequence ID" value="CAD6333232.1"/>
    <property type="molecule type" value="Genomic_DNA"/>
</dbReference>
<dbReference type="InterPro" id="IPR002401">
    <property type="entry name" value="Cyt_P450_E_grp-I"/>
</dbReference>
<dbReference type="Gene3D" id="1.10.630.10">
    <property type="entry name" value="Cytochrome P450"/>
    <property type="match status" value="1"/>
</dbReference>
<dbReference type="Pfam" id="PF00067">
    <property type="entry name" value="p450"/>
    <property type="match status" value="1"/>
</dbReference>
<evidence type="ECO:0000256" key="1">
    <source>
        <dbReference type="ARBA" id="ARBA00010617"/>
    </source>
</evidence>
<evidence type="ECO:0000256" key="2">
    <source>
        <dbReference type="ARBA" id="ARBA00022723"/>
    </source>
</evidence>
<feature type="transmembrane region" description="Helical" evidence="4">
    <location>
        <begin position="75"/>
        <end position="94"/>
    </location>
</feature>
<gene>
    <name evidence="5" type="ORF">NCGR_LOCUS57330</name>
</gene>
<protein>
    <submittedName>
        <fullName evidence="5">Uncharacterized protein</fullName>
    </submittedName>
</protein>
<keyword evidence="4" id="KW-0472">Membrane</keyword>
<sequence>MAPVQIDYSNLLLSVVVLAVSCFVLVRSFRSGRKDGSRVLPPSPPALPIIGNLHQLGRSHHHRTLLELARRHGPLFLLYLGSVPTLVVSSASMAEEVLKGQDHVFCGRPQQHTARGLLYGCRDVAFSAYGERWRQLRRIAVVYLLSAKRVNSFRALREEAVASFVDRIRAAASAHVDGDGGGKRRRGINVSELFISLTYTVISKAAFGSKLRGMEPGAVREMMMETSQLLETIAVSDVFPCLRWVDWATGLDARTKRTARKLDAVLEAALQEHEKSSGRGDDADDLLDDLLSAVEQGGAGLNLDRTDVKGLIVDLFIAGTDTIAKTMEWTMAELVKNPKEMEKTQTEVRQVAGEHRRVTEELLSTMTRPQAAIKEALRLHAPVPMLVPREAVQDTKLHGYDIPAKTRVLINA</sequence>
<dbReference type="GO" id="GO:0004497">
    <property type="term" value="F:monooxygenase activity"/>
    <property type="evidence" value="ECO:0007669"/>
    <property type="project" value="InterPro"/>
</dbReference>
<keyword evidence="3" id="KW-0408">Iron</keyword>
<dbReference type="GO" id="GO:0005506">
    <property type="term" value="F:iron ion binding"/>
    <property type="evidence" value="ECO:0007669"/>
    <property type="project" value="InterPro"/>
</dbReference>
<evidence type="ECO:0000256" key="4">
    <source>
        <dbReference type="SAM" id="Phobius"/>
    </source>
</evidence>
<dbReference type="InterPro" id="IPR001128">
    <property type="entry name" value="Cyt_P450"/>
</dbReference>
<proteinExistence type="inferred from homology"/>
<feature type="transmembrane region" description="Helical" evidence="4">
    <location>
        <begin position="12"/>
        <end position="29"/>
    </location>
</feature>
<dbReference type="AlphaFoldDB" id="A0A811RTS0"/>
<comment type="similarity">
    <text evidence="1">Belongs to the cytochrome P450 family.</text>
</comment>
<keyword evidence="4" id="KW-0812">Transmembrane</keyword>